<organism evidence="3 4">
    <name type="scientific">Raphanus sativus</name>
    <name type="common">Radish</name>
    <name type="synonym">Raphanus raphanistrum var. sativus</name>
    <dbReference type="NCBI Taxonomy" id="3726"/>
    <lineage>
        <taxon>Eukaryota</taxon>
        <taxon>Viridiplantae</taxon>
        <taxon>Streptophyta</taxon>
        <taxon>Embryophyta</taxon>
        <taxon>Tracheophyta</taxon>
        <taxon>Spermatophyta</taxon>
        <taxon>Magnoliopsida</taxon>
        <taxon>eudicotyledons</taxon>
        <taxon>Gunneridae</taxon>
        <taxon>Pentapetalae</taxon>
        <taxon>rosids</taxon>
        <taxon>malvids</taxon>
        <taxon>Brassicales</taxon>
        <taxon>Brassicaceae</taxon>
        <taxon>Brassiceae</taxon>
        <taxon>Raphanus</taxon>
    </lineage>
</organism>
<dbReference type="GeneID" id="108862957"/>
<feature type="compositionally biased region" description="Basic residues" evidence="1">
    <location>
        <begin position="484"/>
        <end position="507"/>
    </location>
</feature>
<gene>
    <name evidence="4 5" type="primary">LOC108862957</name>
</gene>
<name>A0A6J0P7S2_RAPSA</name>
<evidence type="ECO:0000313" key="3">
    <source>
        <dbReference type="Proteomes" id="UP000504610"/>
    </source>
</evidence>
<dbReference type="Gene3D" id="2.30.30.140">
    <property type="match status" value="1"/>
</dbReference>
<sequence length="579" mass="62938">MGSSDERNSKAIDASVGGLVWVRRRNGSWWPGRIMAHHEVPDDTIVSPKSGTPIKLLGRDDAGVDWYNLEKSKRVKAFRCGEYDACIETAKATASGKKPVKYARREDAIVHALEIENALLLVGKDDSCVDKASTSSDSTDGKASKVQPLSEKRRRRRRTPNDSEDDERNKRMRGLEDIGVGVGSKEKAKQENGLVSDVDINANESSKKKTQRRPLTKVLESTTAVVSVPVTCDELVNSDCPPGPGLSESKVSAVNNSDSNGVVSCENDDVSLNATENFADVRIHNKAKESEVSSISVLAKDEVFDVPLLGEHKYTAGTSAAAFTSSQAKALALVSEPTRQCDDVVKTEGCNGSACTTSPAVPLISGVEDITSKWQLKGKRNPRQMSKKQEERRIAYAEEANNNNSFPHYSLSSQLYDVKIEEKGNYKPRNVPLISLMSKLDGEAIVGHPSTVEVLGDGSCDRILCSHIKSLVVPMVAVEVKPKPSWKNKSKKKKPHIPPHKSSKSKKSSSLSIKTKCLSALSGQKLTVSSKKKVMIEKTREGIVSCIPLKVVFSRINEAVKGSARQVHRALPSAGNNTI</sequence>
<evidence type="ECO:0000259" key="2">
    <source>
        <dbReference type="PROSITE" id="PS50812"/>
    </source>
</evidence>
<evidence type="ECO:0000313" key="4">
    <source>
        <dbReference type="RefSeq" id="XP_018492734.1"/>
    </source>
</evidence>
<evidence type="ECO:0000256" key="1">
    <source>
        <dbReference type="SAM" id="MobiDB-lite"/>
    </source>
</evidence>
<dbReference type="Proteomes" id="UP000504610">
    <property type="component" value="Chromosome 5"/>
</dbReference>
<protein>
    <submittedName>
        <fullName evidence="4 5">Uncharacterized protein At1g51745</fullName>
    </submittedName>
</protein>
<dbReference type="InterPro" id="IPR000313">
    <property type="entry name" value="PWWP_dom"/>
</dbReference>
<feature type="domain" description="PWWP" evidence="2">
    <location>
        <begin position="16"/>
        <end position="71"/>
    </location>
</feature>
<dbReference type="PROSITE" id="PS50812">
    <property type="entry name" value="PWWP"/>
    <property type="match status" value="1"/>
</dbReference>
<dbReference type="AlphaFoldDB" id="A0A6J0P7S2"/>
<feature type="region of interest" description="Disordered" evidence="1">
    <location>
        <begin position="483"/>
        <end position="511"/>
    </location>
</feature>
<accession>A0A6J0P7S2</accession>
<keyword evidence="3" id="KW-1185">Reference proteome</keyword>
<dbReference type="InterPro" id="IPR044679">
    <property type="entry name" value="PWWP2-like"/>
</dbReference>
<feature type="region of interest" description="Disordered" evidence="1">
    <location>
        <begin position="130"/>
        <end position="215"/>
    </location>
</feature>
<dbReference type="SUPFAM" id="SSF63748">
    <property type="entry name" value="Tudor/PWWP/MBT"/>
    <property type="match status" value="1"/>
</dbReference>
<dbReference type="RefSeq" id="XP_018492734.1">
    <property type="nucleotide sequence ID" value="XM_018637232.2"/>
</dbReference>
<dbReference type="CDD" id="cd05162">
    <property type="entry name" value="PWWP"/>
    <property type="match status" value="1"/>
</dbReference>
<reference evidence="4 5" key="2">
    <citation type="submission" date="2025-04" db="UniProtKB">
        <authorList>
            <consortium name="RefSeq"/>
        </authorList>
    </citation>
    <scope>IDENTIFICATION</scope>
    <source>
        <tissue evidence="4 5">Leaf</tissue>
    </source>
</reference>
<dbReference type="RefSeq" id="XP_056866985.1">
    <property type="nucleotide sequence ID" value="XM_057011005.1"/>
</dbReference>
<dbReference type="Pfam" id="PF00855">
    <property type="entry name" value="PWWP"/>
    <property type="match status" value="1"/>
</dbReference>
<dbReference type="OrthoDB" id="607790at2759"/>
<reference evidence="3" key="1">
    <citation type="journal article" date="2019" name="Database">
        <title>The radish genome database (RadishGD): an integrated information resource for radish genomics.</title>
        <authorList>
            <person name="Yu H.J."/>
            <person name="Baek S."/>
            <person name="Lee Y.J."/>
            <person name="Cho A."/>
            <person name="Mun J.H."/>
        </authorList>
    </citation>
    <scope>NUCLEOTIDE SEQUENCE [LARGE SCALE GENOMIC DNA]</scope>
    <source>
        <strain evidence="3">cv. WK10039</strain>
    </source>
</reference>
<dbReference type="KEGG" id="rsz:108862957"/>
<dbReference type="PANTHER" id="PTHR33697">
    <property type="entry name" value="T17B22.17 PROTEIN-RELATED"/>
    <property type="match status" value="1"/>
</dbReference>
<evidence type="ECO:0000313" key="5">
    <source>
        <dbReference type="RefSeq" id="XP_056866985.1"/>
    </source>
</evidence>
<feature type="compositionally biased region" description="Basic and acidic residues" evidence="1">
    <location>
        <begin position="167"/>
        <end position="176"/>
    </location>
</feature>
<proteinExistence type="predicted"/>
<dbReference type="PANTHER" id="PTHR33697:SF1">
    <property type="entry name" value="TUDOR_PWWP_MBT SUPERFAMILY PROTEIN"/>
    <property type="match status" value="1"/>
</dbReference>